<dbReference type="Gene3D" id="3.60.15.10">
    <property type="entry name" value="Ribonuclease Z/Hydroxyacylglutathione hydrolase-like"/>
    <property type="match status" value="1"/>
</dbReference>
<dbReference type="InterPro" id="IPR001279">
    <property type="entry name" value="Metallo-B-lactamas"/>
</dbReference>
<name>A0A1H6Z1W0_9FLAO</name>
<accession>A0A1H6Z1W0</accession>
<dbReference type="Proteomes" id="UP000183077">
    <property type="component" value="Unassembled WGS sequence"/>
</dbReference>
<dbReference type="InterPro" id="IPR052159">
    <property type="entry name" value="Competence_DNA_uptake"/>
</dbReference>
<organism evidence="2 3">
    <name type="scientific">Myroides marinus</name>
    <dbReference type="NCBI Taxonomy" id="703342"/>
    <lineage>
        <taxon>Bacteria</taxon>
        <taxon>Pseudomonadati</taxon>
        <taxon>Bacteroidota</taxon>
        <taxon>Flavobacteriia</taxon>
        <taxon>Flavobacteriales</taxon>
        <taxon>Flavobacteriaceae</taxon>
        <taxon>Myroides</taxon>
    </lineage>
</organism>
<dbReference type="PANTHER" id="PTHR30619">
    <property type="entry name" value="DNA INTERNALIZATION/COMPETENCE PROTEIN COMEC/REC2"/>
    <property type="match status" value="1"/>
</dbReference>
<dbReference type="AlphaFoldDB" id="A0A1H6Z1W0"/>
<dbReference type="InterPro" id="IPR036866">
    <property type="entry name" value="RibonucZ/Hydroxyglut_hydro"/>
</dbReference>
<evidence type="ECO:0000259" key="1">
    <source>
        <dbReference type="Pfam" id="PF00753"/>
    </source>
</evidence>
<reference evidence="2 3" key="1">
    <citation type="submission" date="2016-10" db="EMBL/GenBank/DDBJ databases">
        <authorList>
            <person name="de Groot N.N."/>
        </authorList>
    </citation>
    <scope>NUCLEOTIDE SEQUENCE [LARGE SCALE GENOMIC DNA]</scope>
    <source>
        <strain evidence="2 3">DSM 23048</strain>
    </source>
</reference>
<dbReference type="SUPFAM" id="SSF56281">
    <property type="entry name" value="Metallo-hydrolase/oxidoreductase"/>
    <property type="match status" value="1"/>
</dbReference>
<sequence length="360" mass="41992">MEVKFYQAECGDAGSIRFLGTDKKYHNIFIDSGYSRTFRHVLEEEIQKIIDNNEKIDLWIISHIHDDHIGGIIKYIETILSGEYRDVIEKIWYNVPRESQAKDIFYNVSDSRSINQGDLLYNYINLKGKLLNFDLTNSLEPIDIFGLELTILSPTSSQLNKLRKKYKSTTKDLEKQEREDLISDAVSSLGNDYNILLKDFDLSNWIGDDSVENGSSIAILSEYDEKKVLWLADAHPNIIVESIKKLGYNYKDKLECEWVKVAHHGSKGNNSDELFKLLDCKNYVFSVNGENRHNLPNKECVARLLRNSDRDLLGDKYNIYFTYDNEVLREIFENDEDNIFDKYHFNVVYLDNKYITINVE</sequence>
<dbReference type="GeneID" id="82258902"/>
<protein>
    <submittedName>
        <fullName evidence="2">Metallo-beta-lactamase superfamily protein</fullName>
    </submittedName>
</protein>
<dbReference type="EMBL" id="FNYS01000044">
    <property type="protein sequence ID" value="SEJ43520.1"/>
    <property type="molecule type" value="Genomic_DNA"/>
</dbReference>
<proteinExistence type="predicted"/>
<gene>
    <name evidence="2" type="ORF">SAMN04488018_1443</name>
</gene>
<dbReference type="RefSeq" id="WP_074748487.1">
    <property type="nucleotide sequence ID" value="NZ_FNYS01000044.1"/>
</dbReference>
<feature type="domain" description="Metallo-beta-lactamase" evidence="1">
    <location>
        <begin position="28"/>
        <end position="77"/>
    </location>
</feature>
<evidence type="ECO:0000313" key="2">
    <source>
        <dbReference type="EMBL" id="SEJ43520.1"/>
    </source>
</evidence>
<dbReference type="Pfam" id="PF00753">
    <property type="entry name" value="Lactamase_B"/>
    <property type="match status" value="1"/>
</dbReference>
<evidence type="ECO:0000313" key="3">
    <source>
        <dbReference type="Proteomes" id="UP000183077"/>
    </source>
</evidence>
<dbReference type="PANTHER" id="PTHR30619:SF1">
    <property type="entry name" value="RECOMBINATION PROTEIN 2"/>
    <property type="match status" value="1"/>
</dbReference>